<feature type="chain" id="PRO_5045184393" description="DUF3108 domain-containing protein" evidence="1">
    <location>
        <begin position="33"/>
        <end position="252"/>
    </location>
</feature>
<comment type="caution">
    <text evidence="2">The sequence shown here is derived from an EMBL/GenBank/DDBJ whole genome shotgun (WGS) entry which is preliminary data.</text>
</comment>
<dbReference type="EMBL" id="JBBKTX010000001">
    <property type="protein sequence ID" value="MFK4750878.1"/>
    <property type="molecule type" value="Genomic_DNA"/>
</dbReference>
<name>A0ABW8ND50_9GAMM</name>
<sequence length="252" mass="28413">MNNQSMYRYRYFPGLLPVLAAALLSGCGQAPAADDYFPLEPGLRWQYQVTEDRTDAREVRRFDVATRRIDTPAELVSLIGAAQMTVRHTSDGTDYYLLRNISGTYRVGKRTLIEKAPRLDTEPVLVLPPADELEQGITWNQSTRPYVIHSTQSHVAWNRGSNEFDMTYELAATGLELSTPAGEFHDCVRVEGRAVIGLYADPRLGYQEVEIVQSEWYAPGVGLVRLVREEPLDLAMFKGGTLTFELIDFQHP</sequence>
<evidence type="ECO:0000256" key="1">
    <source>
        <dbReference type="SAM" id="SignalP"/>
    </source>
</evidence>
<evidence type="ECO:0000313" key="2">
    <source>
        <dbReference type="EMBL" id="MFK4750878.1"/>
    </source>
</evidence>
<dbReference type="Proteomes" id="UP001620597">
    <property type="component" value="Unassembled WGS sequence"/>
</dbReference>
<organism evidence="2 3">
    <name type="scientific">Oceanobacter antarcticus</name>
    <dbReference type="NCBI Taxonomy" id="3133425"/>
    <lineage>
        <taxon>Bacteria</taxon>
        <taxon>Pseudomonadati</taxon>
        <taxon>Pseudomonadota</taxon>
        <taxon>Gammaproteobacteria</taxon>
        <taxon>Oceanospirillales</taxon>
        <taxon>Oceanospirillaceae</taxon>
        <taxon>Oceanobacter</taxon>
    </lineage>
</organism>
<evidence type="ECO:0008006" key="4">
    <source>
        <dbReference type="Google" id="ProtNLM"/>
    </source>
</evidence>
<keyword evidence="1" id="KW-0732">Signal</keyword>
<protein>
    <recommendedName>
        <fullName evidence="4">DUF3108 domain-containing protein</fullName>
    </recommendedName>
</protein>
<gene>
    <name evidence="2" type="ORF">WG929_00510</name>
</gene>
<dbReference type="RefSeq" id="WP_416204434.1">
    <property type="nucleotide sequence ID" value="NZ_JBBKTX010000001.1"/>
</dbReference>
<dbReference type="Gene3D" id="2.40.360.20">
    <property type="match status" value="1"/>
</dbReference>
<accession>A0ABW8ND50</accession>
<reference evidence="2 3" key="1">
    <citation type="submission" date="2024-03" db="EMBL/GenBank/DDBJ databases">
        <title>High-quality draft genome sequence of Oceanobacter sp. wDCs-4.</title>
        <authorList>
            <person name="Dong C."/>
        </authorList>
    </citation>
    <scope>NUCLEOTIDE SEQUENCE [LARGE SCALE GENOMIC DNA]</scope>
    <source>
        <strain evidence="3">wDCs-4</strain>
    </source>
</reference>
<keyword evidence="3" id="KW-1185">Reference proteome</keyword>
<feature type="signal peptide" evidence="1">
    <location>
        <begin position="1"/>
        <end position="32"/>
    </location>
</feature>
<proteinExistence type="predicted"/>
<evidence type="ECO:0000313" key="3">
    <source>
        <dbReference type="Proteomes" id="UP001620597"/>
    </source>
</evidence>